<reference evidence="3" key="1">
    <citation type="submission" date="2015-11" db="EMBL/GenBank/DDBJ databases">
        <title>De novo transcriptome assembly of four potential Pierce s Disease insect vectors from Arizona vineyards.</title>
        <authorList>
            <person name="Tassone E.E."/>
        </authorList>
    </citation>
    <scope>NUCLEOTIDE SEQUENCE</scope>
</reference>
<sequence>RPHLNCISVVVVLVLIIELETKPPFSRPETYSEGLYKSDESDILKSDTYIEYFEANRNKSLVVQFYNNWCPHCQNFVQTWIKFANSFKHWNKLVRFAVADCDQWGVICDRF</sequence>
<dbReference type="InterPro" id="IPR036249">
    <property type="entry name" value="Thioredoxin-like_sf"/>
</dbReference>
<dbReference type="GO" id="GO:0006457">
    <property type="term" value="P:protein folding"/>
    <property type="evidence" value="ECO:0007669"/>
    <property type="project" value="TreeGrafter"/>
</dbReference>
<dbReference type="GO" id="GO:0003756">
    <property type="term" value="F:protein disulfide isomerase activity"/>
    <property type="evidence" value="ECO:0007669"/>
    <property type="project" value="TreeGrafter"/>
</dbReference>
<dbReference type="InterPro" id="IPR017937">
    <property type="entry name" value="Thioredoxin_CS"/>
</dbReference>
<dbReference type="SUPFAM" id="SSF52833">
    <property type="entry name" value="Thioredoxin-like"/>
    <property type="match status" value="1"/>
</dbReference>
<evidence type="ECO:0000256" key="1">
    <source>
        <dbReference type="SAM" id="SignalP"/>
    </source>
</evidence>
<dbReference type="PROSITE" id="PS51352">
    <property type="entry name" value="THIOREDOXIN_2"/>
    <property type="match status" value="1"/>
</dbReference>
<proteinExistence type="predicted"/>
<dbReference type="GO" id="GO:0016971">
    <property type="term" value="F:flavin-dependent sulfhydryl oxidase activity"/>
    <property type="evidence" value="ECO:0007669"/>
    <property type="project" value="InterPro"/>
</dbReference>
<accession>A0A1B6ENL8</accession>
<dbReference type="PROSITE" id="PS00194">
    <property type="entry name" value="THIOREDOXIN_1"/>
    <property type="match status" value="1"/>
</dbReference>
<organism evidence="3">
    <name type="scientific">Cuerna arida</name>
    <dbReference type="NCBI Taxonomy" id="1464854"/>
    <lineage>
        <taxon>Eukaryota</taxon>
        <taxon>Metazoa</taxon>
        <taxon>Ecdysozoa</taxon>
        <taxon>Arthropoda</taxon>
        <taxon>Hexapoda</taxon>
        <taxon>Insecta</taxon>
        <taxon>Pterygota</taxon>
        <taxon>Neoptera</taxon>
        <taxon>Paraneoptera</taxon>
        <taxon>Hemiptera</taxon>
        <taxon>Auchenorrhyncha</taxon>
        <taxon>Membracoidea</taxon>
        <taxon>Cicadellidae</taxon>
        <taxon>Cicadellinae</taxon>
        <taxon>Proconiini</taxon>
        <taxon>Cuerna</taxon>
    </lineage>
</organism>
<feature type="non-terminal residue" evidence="3">
    <location>
        <position position="1"/>
    </location>
</feature>
<dbReference type="GO" id="GO:0005615">
    <property type="term" value="C:extracellular space"/>
    <property type="evidence" value="ECO:0007669"/>
    <property type="project" value="TreeGrafter"/>
</dbReference>
<dbReference type="AlphaFoldDB" id="A0A1B6ENL8"/>
<dbReference type="Pfam" id="PF00085">
    <property type="entry name" value="Thioredoxin"/>
    <property type="match status" value="1"/>
</dbReference>
<protein>
    <recommendedName>
        <fullName evidence="2">Thioredoxin domain-containing protein</fullName>
    </recommendedName>
</protein>
<dbReference type="PANTHER" id="PTHR22897:SF8">
    <property type="entry name" value="SULFHYDRYL OXIDASE"/>
    <property type="match status" value="1"/>
</dbReference>
<dbReference type="GO" id="GO:0000139">
    <property type="term" value="C:Golgi membrane"/>
    <property type="evidence" value="ECO:0007669"/>
    <property type="project" value="TreeGrafter"/>
</dbReference>
<gene>
    <name evidence="3" type="ORF">g.7019</name>
</gene>
<dbReference type="PANTHER" id="PTHR22897">
    <property type="entry name" value="QUIESCIN Q6-RELATED SULFHYDRYL OXIDASE"/>
    <property type="match status" value="1"/>
</dbReference>
<evidence type="ECO:0000313" key="3">
    <source>
        <dbReference type="EMBL" id="JAS39521.1"/>
    </source>
</evidence>
<dbReference type="InterPro" id="IPR039798">
    <property type="entry name" value="Sulfhydryl_oxidase"/>
</dbReference>
<dbReference type="Gene3D" id="3.40.30.10">
    <property type="entry name" value="Glutaredoxin"/>
    <property type="match status" value="1"/>
</dbReference>
<keyword evidence="1" id="KW-0732">Signal</keyword>
<dbReference type="EMBL" id="GECZ01030248">
    <property type="protein sequence ID" value="JAS39521.1"/>
    <property type="molecule type" value="Transcribed_RNA"/>
</dbReference>
<name>A0A1B6ENL8_9HEMI</name>
<feature type="domain" description="Thioredoxin" evidence="2">
    <location>
        <begin position="16"/>
        <end position="111"/>
    </location>
</feature>
<evidence type="ECO:0000259" key="2">
    <source>
        <dbReference type="PROSITE" id="PS51352"/>
    </source>
</evidence>
<feature type="signal peptide" evidence="1">
    <location>
        <begin position="1"/>
        <end position="21"/>
    </location>
</feature>
<feature type="chain" id="PRO_5008582253" description="Thioredoxin domain-containing protein" evidence="1">
    <location>
        <begin position="22"/>
        <end position="111"/>
    </location>
</feature>
<dbReference type="InterPro" id="IPR013766">
    <property type="entry name" value="Thioredoxin_domain"/>
</dbReference>
<feature type="non-terminal residue" evidence="3">
    <location>
        <position position="111"/>
    </location>
</feature>